<comment type="caution">
    <text evidence="2">The sequence shown here is derived from an EMBL/GenBank/DDBJ whole genome shotgun (WGS) entry which is preliminary data.</text>
</comment>
<feature type="region of interest" description="Disordered" evidence="1">
    <location>
        <begin position="1"/>
        <end position="28"/>
    </location>
</feature>
<gene>
    <name evidence="2" type="ORF">QTP70_021543</name>
</gene>
<proteinExistence type="predicted"/>
<accession>A0AAE0UQ67</accession>
<dbReference type="AlphaFoldDB" id="A0AAE0UQ67"/>
<evidence type="ECO:0000256" key="1">
    <source>
        <dbReference type="SAM" id="MobiDB-lite"/>
    </source>
</evidence>
<dbReference type="EMBL" id="JAUCMX010000021">
    <property type="protein sequence ID" value="KAK3514635.1"/>
    <property type="molecule type" value="Genomic_DNA"/>
</dbReference>
<protein>
    <submittedName>
        <fullName evidence="2">Uncharacterized protein</fullName>
    </submittedName>
</protein>
<feature type="non-terminal residue" evidence="2">
    <location>
        <position position="113"/>
    </location>
</feature>
<dbReference type="Proteomes" id="UP001274896">
    <property type="component" value="Unassembled WGS sequence"/>
</dbReference>
<name>A0AAE0UQ67_9TELE</name>
<feature type="non-terminal residue" evidence="2">
    <location>
        <position position="1"/>
    </location>
</feature>
<evidence type="ECO:0000313" key="3">
    <source>
        <dbReference type="Proteomes" id="UP001274896"/>
    </source>
</evidence>
<sequence>EVNTIVKAGQQIPSTQGPVHHAPHESSGNCWDRLRIGAQVSGSTCSKRAALSSSPAPCLPAGCRPALGFQGAAQTPHAEGHPQETFRLIYLAVEELKGPAVLDKSGVNLLKTP</sequence>
<organism evidence="2 3">
    <name type="scientific">Hemibagrus guttatus</name>
    <dbReference type="NCBI Taxonomy" id="175788"/>
    <lineage>
        <taxon>Eukaryota</taxon>
        <taxon>Metazoa</taxon>
        <taxon>Chordata</taxon>
        <taxon>Craniata</taxon>
        <taxon>Vertebrata</taxon>
        <taxon>Euteleostomi</taxon>
        <taxon>Actinopterygii</taxon>
        <taxon>Neopterygii</taxon>
        <taxon>Teleostei</taxon>
        <taxon>Ostariophysi</taxon>
        <taxon>Siluriformes</taxon>
        <taxon>Bagridae</taxon>
        <taxon>Hemibagrus</taxon>
    </lineage>
</organism>
<reference evidence="2" key="1">
    <citation type="submission" date="2023-06" db="EMBL/GenBank/DDBJ databases">
        <title>Male Hemibagrus guttatus genome.</title>
        <authorList>
            <person name="Bian C."/>
        </authorList>
    </citation>
    <scope>NUCLEOTIDE SEQUENCE</scope>
    <source>
        <strain evidence="2">Male_cb2023</strain>
        <tissue evidence="2">Muscle</tissue>
    </source>
</reference>
<keyword evidence="3" id="KW-1185">Reference proteome</keyword>
<evidence type="ECO:0000313" key="2">
    <source>
        <dbReference type="EMBL" id="KAK3514635.1"/>
    </source>
</evidence>